<dbReference type="Proteomes" id="UP000746741">
    <property type="component" value="Unassembled WGS sequence"/>
</dbReference>
<proteinExistence type="predicted"/>
<keyword evidence="1" id="KW-0175">Coiled coil</keyword>
<reference evidence="2" key="1">
    <citation type="submission" date="2020-01" db="EMBL/GenBank/DDBJ databases">
        <authorList>
            <person name="Rat A."/>
        </authorList>
    </citation>
    <scope>NUCLEOTIDE SEQUENCE</scope>
    <source>
        <strain evidence="2">LMG 31161</strain>
    </source>
</reference>
<dbReference type="RefSeq" id="WP_168042726.1">
    <property type="nucleotide sequence ID" value="NZ_JAAEDK010000050.1"/>
</dbReference>
<name>A0A9X9WLX4_9PROT</name>
<dbReference type="EMBL" id="JAAEDK010000050">
    <property type="protein sequence ID" value="MBR0661334.1"/>
    <property type="molecule type" value="Genomic_DNA"/>
</dbReference>
<evidence type="ECO:0000313" key="4">
    <source>
        <dbReference type="Proteomes" id="UP000746741"/>
    </source>
</evidence>
<reference evidence="3 4" key="2">
    <citation type="submission" date="2020-02" db="EMBL/GenBank/DDBJ databases">
        <authorList>
            <person name="Sun Q."/>
            <person name="Inoue M."/>
        </authorList>
    </citation>
    <scope>NUCLEOTIDE SEQUENCE [LARGE SCALE GENOMIC DNA]</scope>
    <source>
        <strain evidence="3 4">KCTC 22478</strain>
    </source>
</reference>
<comment type="caution">
    <text evidence="2">The sequence shown here is derived from an EMBL/GenBank/DDBJ whole genome shotgun (WGS) entry which is preliminary data.</text>
</comment>
<reference evidence="2" key="3">
    <citation type="journal article" date="2021" name="Syst. Appl. Microbiol.">
        <title>Roseomonas hellenica sp. nov., isolated from roots of wild-growing Alkanna tinctoria.</title>
        <authorList>
            <person name="Rat A."/>
            <person name="Naranjo H.D."/>
            <person name="Lebbe L."/>
            <person name="Cnockaert M."/>
            <person name="Krigas N."/>
            <person name="Grigoriadou K."/>
            <person name="Maloupa E."/>
            <person name="Willems A."/>
        </authorList>
    </citation>
    <scope>NUCLEOTIDE SEQUENCE</scope>
    <source>
        <strain evidence="2">LMG 31161</strain>
    </source>
</reference>
<organism evidence="2 5">
    <name type="scientific">Neoroseomonas oryzicola</name>
    <dbReference type="NCBI Taxonomy" id="535904"/>
    <lineage>
        <taxon>Bacteria</taxon>
        <taxon>Pseudomonadati</taxon>
        <taxon>Pseudomonadota</taxon>
        <taxon>Alphaproteobacteria</taxon>
        <taxon>Acetobacterales</taxon>
        <taxon>Acetobacteraceae</taxon>
        <taxon>Neoroseomonas</taxon>
    </lineage>
</organism>
<evidence type="ECO:0000313" key="5">
    <source>
        <dbReference type="Proteomes" id="UP001138708"/>
    </source>
</evidence>
<dbReference type="AlphaFoldDB" id="A0A9X9WLX4"/>
<gene>
    <name evidence="3" type="ORF">GWK15_17855</name>
    <name evidence="2" type="ORF">GXW75_18915</name>
</gene>
<dbReference type="EMBL" id="JAAVUP010000005">
    <property type="protein sequence ID" value="NKE18824.1"/>
    <property type="molecule type" value="Genomic_DNA"/>
</dbReference>
<sequence>MAETVAISAVAIAAAASAGTAIYSGIQQREAADAQAAQYEEERMAARTAAQQEEAAKQRQLNRVLGAADALRAGRGLELMSTTGEEIRRENIDAVNNDITTIRANANTRTRRLGLAADNARGQGDAALIGGYGRAVGSLASGVTSAYGIMNRAQAAP</sequence>
<evidence type="ECO:0000313" key="3">
    <source>
        <dbReference type="EMBL" id="NKE18824.1"/>
    </source>
</evidence>
<accession>A0A9X9WLX4</accession>
<evidence type="ECO:0000313" key="2">
    <source>
        <dbReference type="EMBL" id="MBR0661334.1"/>
    </source>
</evidence>
<evidence type="ECO:0000256" key="1">
    <source>
        <dbReference type="SAM" id="Coils"/>
    </source>
</evidence>
<keyword evidence="4" id="KW-1185">Reference proteome</keyword>
<protein>
    <submittedName>
        <fullName evidence="2">Uncharacterized protein</fullName>
    </submittedName>
</protein>
<feature type="coiled-coil region" evidence="1">
    <location>
        <begin position="29"/>
        <end position="56"/>
    </location>
</feature>
<dbReference type="Proteomes" id="UP001138708">
    <property type="component" value="Unassembled WGS sequence"/>
</dbReference>